<dbReference type="STRING" id="1817772.A2527_12325"/>
<sequence>MRGIIIWGLALALANPLCAQELSSAGSLKGYLVRSQEPSVLGVKPPVAQNETLIARYRLSGALNKAWFFDGAYQLTSLHQDPAPIEAIEIPGAYRWGEPEHQLYPNEGEKSSTQIFQNLDRFSLQYRAEGFDITLGRQAITFGMGRSVSPNDLFANFTLSELDLENRLGVDAVRLEVPLGELSELDLGALFGKNGAAAQGGGYLRVKVNLAGQDLVLLAAQYKRHQAFGGELALALGKIGAWVEGTWTKPFEATSPEYGRYLAGADYTFGEDTYLWLEYHLNGAGAKEASNYHQPQANQSYLDAGGYLWGREYLNLGGNFPLTPLNQLSLFYMSNRKDQSTYVNTTLESNLTTDLYLDLGITHLTGNPDQTEFGTYPAQLYLAIRGYL</sequence>
<name>A0A1F6GDB4_9PROT</name>
<evidence type="ECO:0000256" key="1">
    <source>
        <dbReference type="SAM" id="SignalP"/>
    </source>
</evidence>
<feature type="signal peptide" evidence="1">
    <location>
        <begin position="1"/>
        <end position="19"/>
    </location>
</feature>
<organism evidence="2 3">
    <name type="scientific">Candidatus Lambdaproteobacteria bacterium RIFOXYD2_FULL_50_16</name>
    <dbReference type="NCBI Taxonomy" id="1817772"/>
    <lineage>
        <taxon>Bacteria</taxon>
        <taxon>Pseudomonadati</taxon>
        <taxon>Pseudomonadota</taxon>
        <taxon>Candidatus Lambdaproteobacteria</taxon>
    </lineage>
</organism>
<feature type="chain" id="PRO_5009524663" description="Alginate export domain-containing protein" evidence="1">
    <location>
        <begin position="20"/>
        <end position="388"/>
    </location>
</feature>
<proteinExistence type="predicted"/>
<gene>
    <name evidence="2" type="ORF">A2527_12325</name>
</gene>
<accession>A0A1F6GDB4</accession>
<keyword evidence="1" id="KW-0732">Signal</keyword>
<protein>
    <recommendedName>
        <fullName evidence="4">Alginate export domain-containing protein</fullName>
    </recommendedName>
</protein>
<dbReference type="AlphaFoldDB" id="A0A1F6GDB4"/>
<reference evidence="2 3" key="1">
    <citation type="journal article" date="2016" name="Nat. Commun.">
        <title>Thousands of microbial genomes shed light on interconnected biogeochemical processes in an aquifer system.</title>
        <authorList>
            <person name="Anantharaman K."/>
            <person name="Brown C.T."/>
            <person name="Hug L.A."/>
            <person name="Sharon I."/>
            <person name="Castelle C.J."/>
            <person name="Probst A.J."/>
            <person name="Thomas B.C."/>
            <person name="Singh A."/>
            <person name="Wilkins M.J."/>
            <person name="Karaoz U."/>
            <person name="Brodie E.L."/>
            <person name="Williams K.H."/>
            <person name="Hubbard S.S."/>
            <person name="Banfield J.F."/>
        </authorList>
    </citation>
    <scope>NUCLEOTIDE SEQUENCE [LARGE SCALE GENOMIC DNA]</scope>
</reference>
<evidence type="ECO:0000313" key="3">
    <source>
        <dbReference type="Proteomes" id="UP000178449"/>
    </source>
</evidence>
<comment type="caution">
    <text evidence="2">The sequence shown here is derived from an EMBL/GenBank/DDBJ whole genome shotgun (WGS) entry which is preliminary data.</text>
</comment>
<evidence type="ECO:0008006" key="4">
    <source>
        <dbReference type="Google" id="ProtNLM"/>
    </source>
</evidence>
<evidence type="ECO:0000313" key="2">
    <source>
        <dbReference type="EMBL" id="OGG96097.1"/>
    </source>
</evidence>
<dbReference type="Proteomes" id="UP000178449">
    <property type="component" value="Unassembled WGS sequence"/>
</dbReference>
<dbReference type="EMBL" id="MFNE01000019">
    <property type="protein sequence ID" value="OGG96097.1"/>
    <property type="molecule type" value="Genomic_DNA"/>
</dbReference>